<sequence length="386" mass="41158">MKSGMYDAVVLGAGIAGASLAYSLAKRGWNVLLLDRRTGSAHKACGEFLSPEARHSLRGLGLEKTVDRLVSEPIRKVSLHSSGGAALELKLPAPSVGVSRQLLDEALRTEATKAGATWLGGATALSVRAQPGGYRVRVRTQANEEAELEARTVFGAWGRNVSPALAGKTSDRAQRAFRGVGWKVHARGLENRQAVELYFFKGGYVGLAPIGNGLTNAAALVEFSVAQKAPKGPLGWLKLAAEGNPAFARRFEGALPLAETERSAAPIRTSDKAAAWRDYPLLGDAALVIPPLCGDGMAMSLRSAEGCAPLADAYLRGEISMEDWQSEYVRLVKEELEKPARWGRRLQAGFLRPPAARLLLRLGAASPKLAHAAFRATRLALPAKPT</sequence>
<protein>
    <submittedName>
        <fullName evidence="2">FAD-dependent oxidoreductase</fullName>
    </submittedName>
</protein>
<comment type="caution">
    <text evidence="2">The sequence shown here is derived from an EMBL/GenBank/DDBJ whole genome shotgun (WGS) entry which is preliminary data.</text>
</comment>
<dbReference type="GO" id="GO:0071949">
    <property type="term" value="F:FAD binding"/>
    <property type="evidence" value="ECO:0007669"/>
    <property type="project" value="InterPro"/>
</dbReference>
<evidence type="ECO:0000313" key="3">
    <source>
        <dbReference type="Proteomes" id="UP000535838"/>
    </source>
</evidence>
<feature type="domain" description="FAD-binding" evidence="1">
    <location>
        <begin position="6"/>
        <end position="303"/>
    </location>
</feature>
<reference evidence="2 3" key="1">
    <citation type="submission" date="2020-08" db="EMBL/GenBank/DDBJ databases">
        <title>Cohnella phylogeny.</title>
        <authorList>
            <person name="Dunlap C."/>
        </authorList>
    </citation>
    <scope>NUCLEOTIDE SEQUENCE [LARGE SCALE GENOMIC DNA]</scope>
    <source>
        <strain evidence="2 3">DSM 25241</strain>
    </source>
</reference>
<dbReference type="PANTHER" id="PTHR42685:SF22">
    <property type="entry name" value="CONDITIONED MEDIUM FACTOR RECEPTOR 1"/>
    <property type="match status" value="1"/>
</dbReference>
<dbReference type="AlphaFoldDB" id="A0A841T688"/>
<dbReference type="InterPro" id="IPR036188">
    <property type="entry name" value="FAD/NAD-bd_sf"/>
</dbReference>
<dbReference type="PANTHER" id="PTHR42685">
    <property type="entry name" value="GERANYLGERANYL DIPHOSPHATE REDUCTASE"/>
    <property type="match status" value="1"/>
</dbReference>
<dbReference type="SUPFAM" id="SSF51905">
    <property type="entry name" value="FAD/NAD(P)-binding domain"/>
    <property type="match status" value="1"/>
</dbReference>
<keyword evidence="3" id="KW-1185">Reference proteome</keyword>
<dbReference type="Gene3D" id="3.50.50.60">
    <property type="entry name" value="FAD/NAD(P)-binding domain"/>
    <property type="match status" value="1"/>
</dbReference>
<dbReference type="Proteomes" id="UP000535838">
    <property type="component" value="Unassembled WGS sequence"/>
</dbReference>
<accession>A0A841T688</accession>
<dbReference type="InterPro" id="IPR050407">
    <property type="entry name" value="Geranylgeranyl_reductase"/>
</dbReference>
<dbReference type="RefSeq" id="WP_185123414.1">
    <property type="nucleotide sequence ID" value="NZ_JACJVQ010000030.1"/>
</dbReference>
<evidence type="ECO:0000259" key="1">
    <source>
        <dbReference type="Pfam" id="PF01494"/>
    </source>
</evidence>
<name>A0A841T688_9BACL</name>
<gene>
    <name evidence="2" type="ORF">H7B67_29085</name>
</gene>
<dbReference type="Pfam" id="PF01494">
    <property type="entry name" value="FAD_binding_3"/>
    <property type="match status" value="1"/>
</dbReference>
<dbReference type="EMBL" id="JACJVQ010000030">
    <property type="protein sequence ID" value="MBB6638205.1"/>
    <property type="molecule type" value="Genomic_DNA"/>
</dbReference>
<organism evidence="2 3">
    <name type="scientific">Cohnella thailandensis</name>
    <dbReference type="NCBI Taxonomy" id="557557"/>
    <lineage>
        <taxon>Bacteria</taxon>
        <taxon>Bacillati</taxon>
        <taxon>Bacillota</taxon>
        <taxon>Bacilli</taxon>
        <taxon>Bacillales</taxon>
        <taxon>Paenibacillaceae</taxon>
        <taxon>Cohnella</taxon>
    </lineage>
</organism>
<dbReference type="InterPro" id="IPR002938">
    <property type="entry name" value="FAD-bd"/>
</dbReference>
<evidence type="ECO:0000313" key="2">
    <source>
        <dbReference type="EMBL" id="MBB6638205.1"/>
    </source>
</evidence>
<dbReference type="PRINTS" id="PR00420">
    <property type="entry name" value="RNGMNOXGNASE"/>
</dbReference>
<proteinExistence type="predicted"/>